<dbReference type="Pfam" id="PF07963">
    <property type="entry name" value="N_methyl"/>
    <property type="match status" value="1"/>
</dbReference>
<proteinExistence type="predicted"/>
<keyword evidence="1" id="KW-0812">Transmembrane</keyword>
<evidence type="ECO:0008006" key="4">
    <source>
        <dbReference type="Google" id="ProtNLM"/>
    </source>
</evidence>
<comment type="caution">
    <text evidence="2">The sequence shown here is derived from an EMBL/GenBank/DDBJ whole genome shotgun (WGS) entry which is preliminary data.</text>
</comment>
<dbReference type="EMBL" id="BSPQ01000015">
    <property type="protein sequence ID" value="GLS91820.1"/>
    <property type="molecule type" value="Genomic_DNA"/>
</dbReference>
<evidence type="ECO:0000256" key="1">
    <source>
        <dbReference type="SAM" id="Phobius"/>
    </source>
</evidence>
<evidence type="ECO:0000313" key="2">
    <source>
        <dbReference type="EMBL" id="GLS91820.1"/>
    </source>
</evidence>
<gene>
    <name evidence="2" type="ORF">GCM10007916_28900</name>
</gene>
<name>A0ABQ6E3N0_9GAMM</name>
<dbReference type="NCBIfam" id="TIGR02532">
    <property type="entry name" value="IV_pilin_GFxxxE"/>
    <property type="match status" value="1"/>
</dbReference>
<dbReference type="Proteomes" id="UP001157353">
    <property type="component" value="Unassembled WGS sequence"/>
</dbReference>
<evidence type="ECO:0000313" key="3">
    <source>
        <dbReference type="Proteomes" id="UP001157353"/>
    </source>
</evidence>
<dbReference type="SUPFAM" id="SSF54523">
    <property type="entry name" value="Pili subunits"/>
    <property type="match status" value="1"/>
</dbReference>
<protein>
    <recommendedName>
        <fullName evidence="4">Type II secretion system protein</fullName>
    </recommendedName>
</protein>
<keyword evidence="1" id="KW-1133">Transmembrane helix</keyword>
<accession>A0ABQ6E3N0</accession>
<dbReference type="Gene3D" id="3.30.1690.10">
    <property type="entry name" value="TcpA-like pilin"/>
    <property type="match status" value="1"/>
</dbReference>
<organism evidence="2 3">
    <name type="scientific">Psychromonas marina</name>
    <dbReference type="NCBI Taxonomy" id="88364"/>
    <lineage>
        <taxon>Bacteria</taxon>
        <taxon>Pseudomonadati</taxon>
        <taxon>Pseudomonadota</taxon>
        <taxon>Gammaproteobacteria</taxon>
        <taxon>Alteromonadales</taxon>
        <taxon>Psychromonadaceae</taxon>
        <taxon>Psychromonas</taxon>
    </lineage>
</organism>
<keyword evidence="3" id="KW-1185">Reference proteome</keyword>
<reference evidence="3" key="1">
    <citation type="journal article" date="2019" name="Int. J. Syst. Evol. Microbiol.">
        <title>The Global Catalogue of Microorganisms (GCM) 10K type strain sequencing project: providing services to taxonomists for standard genome sequencing and annotation.</title>
        <authorList>
            <consortium name="The Broad Institute Genomics Platform"/>
            <consortium name="The Broad Institute Genome Sequencing Center for Infectious Disease"/>
            <person name="Wu L."/>
            <person name="Ma J."/>
        </authorList>
    </citation>
    <scope>NUCLEOTIDE SEQUENCE [LARGE SCALE GENOMIC DNA]</scope>
    <source>
        <strain evidence="3">NBRC 103166</strain>
    </source>
</reference>
<keyword evidence="1" id="KW-0472">Membrane</keyword>
<dbReference type="RefSeq" id="WP_284204922.1">
    <property type="nucleotide sequence ID" value="NZ_BSPQ01000015.1"/>
</dbReference>
<sequence>MNKVSMVDINVPKTSRINKNKKQQGVALLELIIAIGIIGILTAAVVSLASNAFASMNAKEVIQNTSQIKTGISGVYGRTGDYTNIGQPAGGGGGLDAQAFTMQDLSNPFGAELKVEETMWASVPAKGYVVIIPQLPAKQCADIVNQIGTSWAYVEIANDSTAPPTDISGVAATENIVYVDGNDEFFTPGYIGQACGDEGSPNKTVYLGAR</sequence>
<dbReference type="InterPro" id="IPR045584">
    <property type="entry name" value="Pilin-like"/>
</dbReference>
<feature type="transmembrane region" description="Helical" evidence="1">
    <location>
        <begin position="26"/>
        <end position="49"/>
    </location>
</feature>
<dbReference type="InterPro" id="IPR012902">
    <property type="entry name" value="N_methyl_site"/>
</dbReference>